<dbReference type="InterPro" id="IPR036138">
    <property type="entry name" value="PBP_dimer_sf"/>
</dbReference>
<dbReference type="STRING" id="1123382.SAMN02745221_00968"/>
<dbReference type="GO" id="GO:0005886">
    <property type="term" value="C:plasma membrane"/>
    <property type="evidence" value="ECO:0007669"/>
    <property type="project" value="UniProtKB-SubCell"/>
</dbReference>
<organism evidence="15 16">
    <name type="scientific">Thermosyntropha lipolytica DSM 11003</name>
    <dbReference type="NCBI Taxonomy" id="1123382"/>
    <lineage>
        <taxon>Bacteria</taxon>
        <taxon>Bacillati</taxon>
        <taxon>Bacillota</taxon>
        <taxon>Clostridia</taxon>
        <taxon>Eubacteriales</taxon>
        <taxon>Syntrophomonadaceae</taxon>
        <taxon>Thermosyntropha</taxon>
    </lineage>
</organism>
<feature type="coiled-coil region" evidence="11">
    <location>
        <begin position="448"/>
        <end position="492"/>
    </location>
</feature>
<evidence type="ECO:0000313" key="16">
    <source>
        <dbReference type="Proteomes" id="UP000242329"/>
    </source>
</evidence>
<dbReference type="RefSeq" id="WP_073090839.1">
    <property type="nucleotide sequence ID" value="NZ_FQWY01000012.1"/>
</dbReference>
<dbReference type="PANTHER" id="PTHR30627">
    <property type="entry name" value="PEPTIDOGLYCAN D,D-TRANSPEPTIDASE"/>
    <property type="match status" value="1"/>
</dbReference>
<dbReference type="Proteomes" id="UP000242329">
    <property type="component" value="Unassembled WGS sequence"/>
</dbReference>
<evidence type="ECO:0000256" key="11">
    <source>
        <dbReference type="SAM" id="Coils"/>
    </source>
</evidence>
<dbReference type="GO" id="GO:0009252">
    <property type="term" value="P:peptidoglycan biosynthetic process"/>
    <property type="evidence" value="ECO:0007669"/>
    <property type="project" value="UniProtKB-KW"/>
</dbReference>
<evidence type="ECO:0000256" key="1">
    <source>
        <dbReference type="ARBA" id="ARBA00004167"/>
    </source>
</evidence>
<keyword evidence="8 12" id="KW-1133">Transmembrane helix</keyword>
<dbReference type="Pfam" id="PF03717">
    <property type="entry name" value="PBP_dimer"/>
    <property type="match status" value="1"/>
</dbReference>
<dbReference type="InterPro" id="IPR050515">
    <property type="entry name" value="Beta-lactam/transpept"/>
</dbReference>
<dbReference type="PANTHER" id="PTHR30627:SF2">
    <property type="entry name" value="PEPTIDOGLYCAN D,D-TRANSPEPTIDASE MRDA"/>
    <property type="match status" value="1"/>
</dbReference>
<keyword evidence="4" id="KW-1003">Cell membrane</keyword>
<dbReference type="InterPro" id="IPR012338">
    <property type="entry name" value="Beta-lactam/transpept-like"/>
</dbReference>
<feature type="domain" description="Penicillin-binding protein dimerisation" evidence="14">
    <location>
        <begin position="53"/>
        <end position="227"/>
    </location>
</feature>
<gene>
    <name evidence="15" type="ORF">SAMN02745221_00968</name>
</gene>
<dbReference type="SUPFAM" id="SSF56519">
    <property type="entry name" value="Penicillin binding protein dimerisation domain"/>
    <property type="match status" value="1"/>
</dbReference>
<dbReference type="InterPro" id="IPR001460">
    <property type="entry name" value="PCN-bd_Tpept"/>
</dbReference>
<evidence type="ECO:0000259" key="14">
    <source>
        <dbReference type="Pfam" id="PF03717"/>
    </source>
</evidence>
<feature type="transmembrane region" description="Helical" evidence="12">
    <location>
        <begin position="12"/>
        <end position="34"/>
    </location>
</feature>
<accession>A0A1M5MP70</accession>
<evidence type="ECO:0000256" key="4">
    <source>
        <dbReference type="ARBA" id="ARBA00022475"/>
    </source>
</evidence>
<keyword evidence="6" id="KW-0133">Cell shape</keyword>
<sequence length="680" mass="76121">MKSSRLEKRLKIYTYVVIGLLAVLIIRLAILQLWHNEVYQTQAKQNRIRLLAVKPLRGEIYGSRGEVLATNKLVYTLTISPLEGNKEPVIQKLAAMLADYYPEITADKIEEKINEQRYRLYEPVVIMRDIPWDLVVKIEENRRYLSGVDVDVEPLRTYPHGTLAGHVLGYIHSISREELAEAEEGVYNINSLVGKSGVEKQYEKYLRGKYGARRVEVDARGYPIRELVTLEPVPGNNIYLTLDMNLQKVMEKSMDEVLASLQKSGHPKAKVGAAVAIDVKTGAILAMVSKPDLNPDDFKGNLAPEKAAYYFPQGQVYDPLNPGAVTNRAIQAAYPPGSTFKPITGMAALEAGVIDPLKDYVNCQGRYWVAPYIKCTGVHGNVNYYKALAVSCNTYFQEMGRRAGKDQLIRVASEFGLGQVTGIDLPGEKRGLLPTPEWKREINALLVDRKYEQKRKEMEEKYALLLQEAVSKEERERLLKKKANEKTILEAQYQIDYNFNTKWQPFDTFNMSIGQGSNNYTIIQLANYVAAIANGGKLMQPHVVKKIVNPQGKVVKEFKPTVVRKMNVKPETIAETKRAMLEVTQPGGTAYHLFANFPAEIKVAAKTGTAETGRAGDDRKRDFHGVFIAFAPADDPQIAFAGIVEYGFSGGGSAGYVAKAVFEQYFGIRDYIAEIEATNE</sequence>
<keyword evidence="11" id="KW-0175">Coiled coil</keyword>
<comment type="subcellular location">
    <subcellularLocation>
        <location evidence="2">Cell membrane</location>
    </subcellularLocation>
    <subcellularLocation>
        <location evidence="1">Membrane</location>
        <topology evidence="1">Single-pass membrane protein</topology>
    </subcellularLocation>
</comment>
<dbReference type="OrthoDB" id="9757901at2"/>
<dbReference type="GO" id="GO:0008658">
    <property type="term" value="F:penicillin binding"/>
    <property type="evidence" value="ECO:0007669"/>
    <property type="project" value="InterPro"/>
</dbReference>
<evidence type="ECO:0000313" key="15">
    <source>
        <dbReference type="EMBL" id="SHG78553.1"/>
    </source>
</evidence>
<dbReference type="Gene3D" id="3.40.710.10">
    <property type="entry name" value="DD-peptidase/beta-lactamase superfamily"/>
    <property type="match status" value="1"/>
</dbReference>
<proteinExistence type="inferred from homology"/>
<keyword evidence="15" id="KW-0808">Transferase</keyword>
<keyword evidence="16" id="KW-1185">Reference proteome</keyword>
<dbReference type="Gene3D" id="3.90.1310.10">
    <property type="entry name" value="Penicillin-binding protein 2a (Domain 2)"/>
    <property type="match status" value="1"/>
</dbReference>
<keyword evidence="5 12" id="KW-0812">Transmembrane</keyword>
<dbReference type="SUPFAM" id="SSF56601">
    <property type="entry name" value="beta-lactamase/transpeptidase-like"/>
    <property type="match status" value="1"/>
</dbReference>
<keyword evidence="10" id="KW-0961">Cell wall biogenesis/degradation</keyword>
<name>A0A1M5MP70_9FIRM</name>
<evidence type="ECO:0000256" key="12">
    <source>
        <dbReference type="SAM" id="Phobius"/>
    </source>
</evidence>
<dbReference type="EMBL" id="FQWY01000012">
    <property type="protein sequence ID" value="SHG78553.1"/>
    <property type="molecule type" value="Genomic_DNA"/>
</dbReference>
<dbReference type="InterPro" id="IPR005311">
    <property type="entry name" value="PBP_dimer"/>
</dbReference>
<evidence type="ECO:0000256" key="8">
    <source>
        <dbReference type="ARBA" id="ARBA00022989"/>
    </source>
</evidence>
<feature type="domain" description="Penicillin-binding protein transpeptidase" evidence="13">
    <location>
        <begin position="272"/>
        <end position="662"/>
    </location>
</feature>
<evidence type="ECO:0000256" key="5">
    <source>
        <dbReference type="ARBA" id="ARBA00022692"/>
    </source>
</evidence>
<reference evidence="16" key="1">
    <citation type="submission" date="2016-11" db="EMBL/GenBank/DDBJ databases">
        <authorList>
            <person name="Varghese N."/>
            <person name="Submissions S."/>
        </authorList>
    </citation>
    <scope>NUCLEOTIDE SEQUENCE [LARGE SCALE GENOMIC DNA]</scope>
    <source>
        <strain evidence="16">DSM 11003</strain>
    </source>
</reference>
<dbReference type="GO" id="GO:0071972">
    <property type="term" value="F:peptidoglycan L,D-transpeptidase activity"/>
    <property type="evidence" value="ECO:0007669"/>
    <property type="project" value="TreeGrafter"/>
</dbReference>
<dbReference type="Gene3D" id="3.30.1390.30">
    <property type="entry name" value="Penicillin-binding protein 2a, domain 3"/>
    <property type="match status" value="1"/>
</dbReference>
<dbReference type="GO" id="GO:0016740">
    <property type="term" value="F:transferase activity"/>
    <property type="evidence" value="ECO:0007669"/>
    <property type="project" value="UniProtKB-KW"/>
</dbReference>
<evidence type="ECO:0000256" key="2">
    <source>
        <dbReference type="ARBA" id="ARBA00004236"/>
    </source>
</evidence>
<evidence type="ECO:0000256" key="6">
    <source>
        <dbReference type="ARBA" id="ARBA00022960"/>
    </source>
</evidence>
<evidence type="ECO:0000256" key="3">
    <source>
        <dbReference type="ARBA" id="ARBA00007171"/>
    </source>
</evidence>
<dbReference type="GO" id="GO:0071555">
    <property type="term" value="P:cell wall organization"/>
    <property type="evidence" value="ECO:0007669"/>
    <property type="project" value="UniProtKB-KW"/>
</dbReference>
<dbReference type="GO" id="GO:0008360">
    <property type="term" value="P:regulation of cell shape"/>
    <property type="evidence" value="ECO:0007669"/>
    <property type="project" value="UniProtKB-KW"/>
</dbReference>
<evidence type="ECO:0000259" key="13">
    <source>
        <dbReference type="Pfam" id="PF00905"/>
    </source>
</evidence>
<evidence type="ECO:0000256" key="7">
    <source>
        <dbReference type="ARBA" id="ARBA00022984"/>
    </source>
</evidence>
<evidence type="ECO:0000256" key="10">
    <source>
        <dbReference type="ARBA" id="ARBA00023316"/>
    </source>
</evidence>
<dbReference type="AlphaFoldDB" id="A0A1M5MP70"/>
<protein>
    <submittedName>
        <fullName evidence="15">Peptidoglycan glycosyltransferase</fullName>
    </submittedName>
</protein>
<dbReference type="Pfam" id="PF00905">
    <property type="entry name" value="Transpeptidase"/>
    <property type="match status" value="1"/>
</dbReference>
<evidence type="ECO:0000256" key="9">
    <source>
        <dbReference type="ARBA" id="ARBA00023136"/>
    </source>
</evidence>
<keyword evidence="9 12" id="KW-0472">Membrane</keyword>
<comment type="similarity">
    <text evidence="3">Belongs to the transpeptidase family.</text>
</comment>
<keyword evidence="7" id="KW-0573">Peptidoglycan synthesis</keyword>